<gene>
    <name evidence="2" type="ORF">TNCT_303501</name>
</gene>
<sequence length="116" mass="13076">MKNQKNKSRSQKQTFTGNRYTERNKPLDVSTVSEQKLSSTSVSIENIASKDDKVSGHRIFDVKILQSVYSLCCPSSLTVNLQLTKDPILGLSTGMTLKCKNCMFVHVYQTTRKTIK</sequence>
<evidence type="ECO:0000313" key="2">
    <source>
        <dbReference type="EMBL" id="GFQ72537.1"/>
    </source>
</evidence>
<evidence type="ECO:0000313" key="3">
    <source>
        <dbReference type="Proteomes" id="UP000887116"/>
    </source>
</evidence>
<dbReference type="EMBL" id="BMAO01031119">
    <property type="protein sequence ID" value="GFQ72537.1"/>
    <property type="molecule type" value="Genomic_DNA"/>
</dbReference>
<proteinExistence type="predicted"/>
<organism evidence="2 3">
    <name type="scientific">Trichonephila clavata</name>
    <name type="common">Joro spider</name>
    <name type="synonym">Nephila clavata</name>
    <dbReference type="NCBI Taxonomy" id="2740835"/>
    <lineage>
        <taxon>Eukaryota</taxon>
        <taxon>Metazoa</taxon>
        <taxon>Ecdysozoa</taxon>
        <taxon>Arthropoda</taxon>
        <taxon>Chelicerata</taxon>
        <taxon>Arachnida</taxon>
        <taxon>Araneae</taxon>
        <taxon>Araneomorphae</taxon>
        <taxon>Entelegynae</taxon>
        <taxon>Araneoidea</taxon>
        <taxon>Nephilidae</taxon>
        <taxon>Trichonephila</taxon>
    </lineage>
</organism>
<protein>
    <submittedName>
        <fullName evidence="2">Uncharacterized protein</fullName>
    </submittedName>
</protein>
<keyword evidence="3" id="KW-1185">Reference proteome</keyword>
<name>A0A8X6F811_TRICU</name>
<evidence type="ECO:0000256" key="1">
    <source>
        <dbReference type="SAM" id="MobiDB-lite"/>
    </source>
</evidence>
<comment type="caution">
    <text evidence="2">The sequence shown here is derived from an EMBL/GenBank/DDBJ whole genome shotgun (WGS) entry which is preliminary data.</text>
</comment>
<feature type="region of interest" description="Disordered" evidence="1">
    <location>
        <begin position="1"/>
        <end position="38"/>
    </location>
</feature>
<reference evidence="2" key="1">
    <citation type="submission" date="2020-07" db="EMBL/GenBank/DDBJ databases">
        <title>Multicomponent nature underlies the extraordinary mechanical properties of spider dragline silk.</title>
        <authorList>
            <person name="Kono N."/>
            <person name="Nakamura H."/>
            <person name="Mori M."/>
            <person name="Yoshida Y."/>
            <person name="Ohtoshi R."/>
            <person name="Malay A.D."/>
            <person name="Moran D.A.P."/>
            <person name="Tomita M."/>
            <person name="Numata K."/>
            <person name="Arakawa K."/>
        </authorList>
    </citation>
    <scope>NUCLEOTIDE SEQUENCE</scope>
</reference>
<accession>A0A8X6F811</accession>
<feature type="compositionally biased region" description="Basic residues" evidence="1">
    <location>
        <begin position="1"/>
        <end position="10"/>
    </location>
</feature>
<dbReference type="AlphaFoldDB" id="A0A8X6F811"/>
<dbReference type="OrthoDB" id="6464054at2759"/>
<dbReference type="Proteomes" id="UP000887116">
    <property type="component" value="Unassembled WGS sequence"/>
</dbReference>